<evidence type="ECO:0000313" key="4">
    <source>
        <dbReference type="EMBL" id="KAH7245302.1"/>
    </source>
</evidence>
<keyword evidence="2" id="KW-1133">Transmembrane helix</keyword>
<dbReference type="PANTHER" id="PTHR24148:SF73">
    <property type="entry name" value="HET DOMAIN PROTEIN (AFU_ORTHOLOGUE AFUA_8G01020)"/>
    <property type="match status" value="1"/>
</dbReference>
<dbReference type="InterPro" id="IPR010730">
    <property type="entry name" value="HET"/>
</dbReference>
<dbReference type="Proteomes" id="UP000813427">
    <property type="component" value="Unassembled WGS sequence"/>
</dbReference>
<feature type="transmembrane region" description="Helical" evidence="2">
    <location>
        <begin position="1108"/>
        <end position="1127"/>
    </location>
</feature>
<keyword evidence="2" id="KW-0472">Membrane</keyword>
<keyword evidence="2" id="KW-0812">Transmembrane</keyword>
<evidence type="ECO:0000313" key="5">
    <source>
        <dbReference type="Proteomes" id="UP000813427"/>
    </source>
</evidence>
<comment type="caution">
    <text evidence="4">The sequence shown here is derived from an EMBL/GenBank/DDBJ whole genome shotgun (WGS) entry which is preliminary data.</text>
</comment>
<dbReference type="InterPro" id="IPR052895">
    <property type="entry name" value="HetReg/Transcr_Mod"/>
</dbReference>
<feature type="transmembrane region" description="Helical" evidence="2">
    <location>
        <begin position="1071"/>
        <end position="1096"/>
    </location>
</feature>
<evidence type="ECO:0000256" key="1">
    <source>
        <dbReference type="SAM" id="MobiDB-lite"/>
    </source>
</evidence>
<feature type="domain" description="Heterokaryon incompatibility" evidence="3">
    <location>
        <begin position="59"/>
        <end position="222"/>
    </location>
</feature>
<evidence type="ECO:0000259" key="3">
    <source>
        <dbReference type="Pfam" id="PF06985"/>
    </source>
</evidence>
<feature type="compositionally biased region" description="Polar residues" evidence="1">
    <location>
        <begin position="1007"/>
        <end position="1021"/>
    </location>
</feature>
<dbReference type="Pfam" id="PF06985">
    <property type="entry name" value="HET"/>
    <property type="match status" value="1"/>
</dbReference>
<keyword evidence="5" id="KW-1185">Reference proteome</keyword>
<dbReference type="EMBL" id="JAGPXF010000004">
    <property type="protein sequence ID" value="KAH7245302.1"/>
    <property type="molecule type" value="Genomic_DNA"/>
</dbReference>
<reference evidence="4" key="1">
    <citation type="journal article" date="2021" name="Nat. Commun.">
        <title>Genetic determinants of endophytism in the Arabidopsis root mycobiome.</title>
        <authorList>
            <person name="Mesny F."/>
            <person name="Miyauchi S."/>
            <person name="Thiergart T."/>
            <person name="Pickel B."/>
            <person name="Atanasova L."/>
            <person name="Karlsson M."/>
            <person name="Huettel B."/>
            <person name="Barry K.W."/>
            <person name="Haridas S."/>
            <person name="Chen C."/>
            <person name="Bauer D."/>
            <person name="Andreopoulos W."/>
            <person name="Pangilinan J."/>
            <person name="LaButti K."/>
            <person name="Riley R."/>
            <person name="Lipzen A."/>
            <person name="Clum A."/>
            <person name="Drula E."/>
            <person name="Henrissat B."/>
            <person name="Kohler A."/>
            <person name="Grigoriev I.V."/>
            <person name="Martin F.M."/>
            <person name="Hacquard S."/>
        </authorList>
    </citation>
    <scope>NUCLEOTIDE SEQUENCE</scope>
    <source>
        <strain evidence="4">MPI-SDFR-AT-0068</strain>
    </source>
</reference>
<dbReference type="InterPro" id="IPR029058">
    <property type="entry name" value="AB_hydrolase_fold"/>
</dbReference>
<proteinExistence type="predicted"/>
<dbReference type="AlphaFoldDB" id="A0A8K0WBF6"/>
<organism evidence="4 5">
    <name type="scientific">Fusarium tricinctum</name>
    <dbReference type="NCBI Taxonomy" id="61284"/>
    <lineage>
        <taxon>Eukaryota</taxon>
        <taxon>Fungi</taxon>
        <taxon>Dikarya</taxon>
        <taxon>Ascomycota</taxon>
        <taxon>Pezizomycotina</taxon>
        <taxon>Sordariomycetes</taxon>
        <taxon>Hypocreomycetidae</taxon>
        <taxon>Hypocreales</taxon>
        <taxon>Nectriaceae</taxon>
        <taxon>Fusarium</taxon>
        <taxon>Fusarium tricinctum species complex</taxon>
    </lineage>
</organism>
<feature type="region of interest" description="Disordered" evidence="1">
    <location>
        <begin position="711"/>
        <end position="733"/>
    </location>
</feature>
<accession>A0A8K0WBF6</accession>
<dbReference type="SUPFAM" id="SSF53474">
    <property type="entry name" value="alpha/beta-Hydrolases"/>
    <property type="match status" value="1"/>
</dbReference>
<sequence>MEPSSPAVSPTPASMTSKRLYQTPLDMSKPEIRLLEVIEDKDAIRCKLHTVTFDSTLRFAALSYVWGDTADTKSIEIDGVQLPVSRSLSNALKHVRNYWAYEFPDRDQSEFRIWVDAVCINQADKTERTAQVKLMRAIYSSADLVLGWLGADDNEKIITAMCTITTIGNVFRRAKWDVEKLKDLKWLKRSGLVDEPACDKYWQSLNYLGGLAYWQRVWILQENILASTLFYITPNMSIEYGTLMNTCTMFNILSQTLSHERANKPDFVPTHIWYMFNPPRYTGFISLGNILRFGNASILYSRKSKEEDLEEQRQIDIHLAQYASLLQATDPRDHVYGLLGLSSLPIKPDYTRNVTEVYTDYCSAILNTQEGKTKKNLVFLQDGGSGVFGDPLDLPSWAPQLPLRASGVPTLVFDGKLSLIDIMLRLPPPRISGGVLSLCGIRLQTLKSIGGPPEIQNLQKGGNTFDWIQDYIRRIPFYATKIPSIWALFLVVMRMHRLVTDTPTMLLLQNFIARLNLDIPVSERTQSGIPKYYQTPEIDGLSVMMCLDGGNNPQLSMCISPLLGLKELDPSSSSSGTVQQSTPHSFTDHHEALEARTFEVSSRLIITLKRNYNTKIFETDEGYLGLGPQDCRVGDVICILDGYQDLVLLRKRGEQFVSPPWVEANYQFTCFHSECSTAQDTFEEFDNHTVNAMKKLVTRGGQPVSLNPSVHQPADTNTPGPSCTNTLPQQTPSPQFPEGIEVIHDEPDATVDICFVHGLAGNRTTAWAVKDQPGFWSKTFLASKLEKIRILTFGYNVNSESDSVASPNTFVDHALLLLAELTNNRHASGASSHPLIFVARGLGGLICKGAMILSHASRNDLTRGVYQCLERIIHLGAPSETEVEISLMKAFLQTPQLIDHGIIDNVQPLFNSLLSTRNVEDKDTYMPLDFEMKSAQVSHLVNSTDSARLDMRNSSPSHGNRIDTTTLSEARGLAIEGFIADLRVLIAGISSRRHETTRHNASKTEALTSTGAGALRSSSNGGAPRFRRPAPITTRPYAILHFRRRINYIQTINAASSPSPLPTNHPPTGVYNIRTCYIICFVMFLIVVGSASLGIYYTVRFDKMGDGFTAASWIVAIGALALAGPLARHYPHCSCWGPRIPYSYELRRINTLSNM</sequence>
<dbReference type="PANTHER" id="PTHR24148">
    <property type="entry name" value="ANKYRIN REPEAT DOMAIN-CONTAINING PROTEIN 39 HOMOLOG-RELATED"/>
    <property type="match status" value="1"/>
</dbReference>
<name>A0A8K0WBF6_9HYPO</name>
<gene>
    <name evidence="4" type="ORF">BKA59DRAFT_555267</name>
</gene>
<feature type="region of interest" description="Disordered" evidence="1">
    <location>
        <begin position="1007"/>
        <end position="1029"/>
    </location>
</feature>
<dbReference type="OrthoDB" id="5386682at2759"/>
<evidence type="ECO:0000256" key="2">
    <source>
        <dbReference type="SAM" id="Phobius"/>
    </source>
</evidence>
<protein>
    <submittedName>
        <fullName evidence="4">Heterokaryon incompatibility protein-domain-containing protein</fullName>
    </submittedName>
</protein>